<dbReference type="InterPro" id="IPR005190">
    <property type="entry name" value="GlnE_rpt_dom"/>
</dbReference>
<dbReference type="SUPFAM" id="SSF81593">
    <property type="entry name" value="Nucleotidyltransferase substrate binding subunit/domain"/>
    <property type="match status" value="2"/>
</dbReference>
<keyword evidence="4 7" id="KW-0067">ATP-binding</keyword>
<dbReference type="EC" id="2.7.7.89" evidence="7"/>
<dbReference type="RefSeq" id="WP_269443106.1">
    <property type="nucleotide sequence ID" value="NZ_CP097463.1"/>
</dbReference>
<evidence type="ECO:0000259" key="9">
    <source>
        <dbReference type="Pfam" id="PF08335"/>
    </source>
</evidence>
<comment type="catalytic activity">
    <reaction evidence="7">
        <text>[glutamine synthetase]-O(4)-(5'-adenylyl)-L-tyrosine + phosphate = [glutamine synthetase]-L-tyrosine + ADP</text>
        <dbReference type="Rhea" id="RHEA:43716"/>
        <dbReference type="Rhea" id="RHEA-COMP:10660"/>
        <dbReference type="Rhea" id="RHEA-COMP:10661"/>
        <dbReference type="ChEBI" id="CHEBI:43474"/>
        <dbReference type="ChEBI" id="CHEBI:46858"/>
        <dbReference type="ChEBI" id="CHEBI:83624"/>
        <dbReference type="ChEBI" id="CHEBI:456216"/>
        <dbReference type="EC" id="2.7.7.89"/>
    </reaction>
</comment>
<comment type="catalytic activity">
    <reaction evidence="7">
        <text>[glutamine synthetase]-L-tyrosine + ATP = [glutamine synthetase]-O(4)-(5'-adenylyl)-L-tyrosine + diphosphate</text>
        <dbReference type="Rhea" id="RHEA:18589"/>
        <dbReference type="Rhea" id="RHEA-COMP:10660"/>
        <dbReference type="Rhea" id="RHEA-COMP:10661"/>
        <dbReference type="ChEBI" id="CHEBI:30616"/>
        <dbReference type="ChEBI" id="CHEBI:33019"/>
        <dbReference type="ChEBI" id="CHEBI:46858"/>
        <dbReference type="ChEBI" id="CHEBI:83624"/>
        <dbReference type="EC" id="2.7.7.42"/>
    </reaction>
</comment>
<evidence type="ECO:0000256" key="6">
    <source>
        <dbReference type="ARBA" id="ARBA00023268"/>
    </source>
</evidence>
<keyword evidence="3 7" id="KW-0547">Nucleotide-binding</keyword>
<keyword evidence="6 7" id="KW-0511">Multifunctional enzyme</keyword>
<dbReference type="Gene3D" id="3.30.460.10">
    <property type="entry name" value="Beta Polymerase, domain 2"/>
    <property type="match status" value="2"/>
</dbReference>
<evidence type="ECO:0000313" key="10">
    <source>
        <dbReference type="EMBL" id="WAX56570.1"/>
    </source>
</evidence>
<feature type="domain" description="PII-uridylyltransferase/Glutamine-synthetase adenylyltransferase" evidence="9">
    <location>
        <begin position="355"/>
        <end position="483"/>
    </location>
</feature>
<evidence type="ECO:0000256" key="2">
    <source>
        <dbReference type="ARBA" id="ARBA00022695"/>
    </source>
</evidence>
<feature type="domain" description="Glutamate-ammonia ligase adenylyltransferase repeated" evidence="8">
    <location>
        <begin position="588"/>
        <end position="826"/>
    </location>
</feature>
<dbReference type="Proteomes" id="UP001164693">
    <property type="component" value="Chromosome"/>
</dbReference>
<dbReference type="InterPro" id="IPR023057">
    <property type="entry name" value="GlnE"/>
</dbReference>
<feature type="region of interest" description="Adenylyl removase" evidence="7">
    <location>
        <begin position="1"/>
        <end position="487"/>
    </location>
</feature>
<feature type="domain" description="Glutamate-ammonia ligase adenylyltransferase repeated" evidence="8">
    <location>
        <begin position="132"/>
        <end position="315"/>
    </location>
</feature>
<comment type="cofactor">
    <cofactor evidence="7">
        <name>Mg(2+)</name>
        <dbReference type="ChEBI" id="CHEBI:18420"/>
    </cofactor>
</comment>
<comment type="function">
    <text evidence="7">Involved in the regulation of glutamine synthetase GlnA, a key enzyme in the process to assimilate ammonia. When cellular nitrogen levels are high, the C-terminal adenylyl transferase (AT) inactivates GlnA by covalent transfer of an adenylyl group from ATP to specific tyrosine residue of GlnA, thus reducing its activity. Conversely, when nitrogen levels are low, the N-terminal adenylyl removase (AR) activates GlnA by removing the adenylyl group by phosphorolysis, increasing its activity. The regulatory region of GlnE binds the signal transduction protein PII (GlnB) which indicates the nitrogen status of the cell.</text>
</comment>
<accession>A0ABY7JX50</accession>
<protein>
    <recommendedName>
        <fullName evidence="7">Bifunctional glutamine synthetase adenylyltransferase/adenylyl-removing enzyme</fullName>
    </recommendedName>
    <alternativeName>
        <fullName evidence="7">ATP:glutamine synthetase adenylyltransferase</fullName>
    </alternativeName>
    <alternativeName>
        <fullName evidence="7">ATase</fullName>
    </alternativeName>
    <domain>
        <recommendedName>
            <fullName evidence="7">Glutamine synthetase adenylyl-L-tyrosine phosphorylase</fullName>
            <ecNumber evidence="7">2.7.7.89</ecNumber>
        </recommendedName>
        <alternativeName>
            <fullName evidence="7">Adenylyl removase</fullName>
            <shortName evidence="7">AR</shortName>
            <shortName evidence="7">AT-N</shortName>
        </alternativeName>
    </domain>
    <domain>
        <recommendedName>
            <fullName evidence="7">Glutamine synthetase adenylyl transferase</fullName>
            <ecNumber evidence="7">2.7.7.42</ecNumber>
        </recommendedName>
        <alternativeName>
            <fullName evidence="7">Adenylyl transferase</fullName>
            <shortName evidence="7">AT</shortName>
            <shortName evidence="7">AT-C</shortName>
        </alternativeName>
    </domain>
</protein>
<dbReference type="EC" id="2.7.7.42" evidence="7"/>
<dbReference type="Pfam" id="PF03710">
    <property type="entry name" value="GlnE"/>
    <property type="match status" value="2"/>
</dbReference>
<name>A0ABY7JX50_9ACTN</name>
<organism evidence="10 11">
    <name type="scientific">Jatrophihabitans cynanchi</name>
    <dbReference type="NCBI Taxonomy" id="2944128"/>
    <lineage>
        <taxon>Bacteria</taxon>
        <taxon>Bacillati</taxon>
        <taxon>Actinomycetota</taxon>
        <taxon>Actinomycetes</taxon>
        <taxon>Jatrophihabitantales</taxon>
        <taxon>Jatrophihabitantaceae</taxon>
        <taxon>Jatrophihabitans</taxon>
    </lineage>
</organism>
<dbReference type="InterPro" id="IPR043519">
    <property type="entry name" value="NT_sf"/>
</dbReference>
<dbReference type="EMBL" id="CP097463">
    <property type="protein sequence ID" value="WAX56570.1"/>
    <property type="molecule type" value="Genomic_DNA"/>
</dbReference>
<gene>
    <name evidence="7" type="primary">glnE</name>
    <name evidence="10" type="ORF">M6B22_18855</name>
</gene>
<keyword evidence="5 7" id="KW-0460">Magnesium</keyword>
<dbReference type="HAMAP" id="MF_00802">
    <property type="entry name" value="GlnE"/>
    <property type="match status" value="1"/>
</dbReference>
<dbReference type="InterPro" id="IPR013546">
    <property type="entry name" value="PII_UdlTrfase/GS_AdlTrfase"/>
</dbReference>
<keyword evidence="1 7" id="KW-0808">Transferase</keyword>
<dbReference type="Gene3D" id="1.20.120.330">
    <property type="entry name" value="Nucleotidyltransferases domain 2"/>
    <property type="match status" value="2"/>
</dbReference>
<dbReference type="GO" id="GO:0047388">
    <property type="term" value="F:[glutamine synthetase]-adenylyl-L-tyrosine phosphorylase activity"/>
    <property type="evidence" value="ECO:0007669"/>
    <property type="project" value="UniProtKB-EC"/>
</dbReference>
<feature type="region of interest" description="Adenylyl transferase" evidence="7">
    <location>
        <begin position="495"/>
        <end position="997"/>
    </location>
</feature>
<dbReference type="GO" id="GO:0008882">
    <property type="term" value="F:[glutamate-ammonia-ligase] adenylyltransferase activity"/>
    <property type="evidence" value="ECO:0007669"/>
    <property type="project" value="UniProtKB-EC"/>
</dbReference>
<evidence type="ECO:0000256" key="3">
    <source>
        <dbReference type="ARBA" id="ARBA00022741"/>
    </source>
</evidence>
<evidence type="ECO:0000256" key="7">
    <source>
        <dbReference type="HAMAP-Rule" id="MF_00802"/>
    </source>
</evidence>
<evidence type="ECO:0000256" key="5">
    <source>
        <dbReference type="ARBA" id="ARBA00022842"/>
    </source>
</evidence>
<comment type="similarity">
    <text evidence="7">Belongs to the GlnE family.</text>
</comment>
<evidence type="ECO:0000256" key="1">
    <source>
        <dbReference type="ARBA" id="ARBA00022679"/>
    </source>
</evidence>
<dbReference type="PANTHER" id="PTHR30621:SF0">
    <property type="entry name" value="BIFUNCTIONAL GLUTAMINE SYNTHETASE ADENYLYLTRANSFERASE_ADENYLYL-REMOVING ENZYME"/>
    <property type="match status" value="1"/>
</dbReference>
<dbReference type="Pfam" id="PF08335">
    <property type="entry name" value="GlnD_UR_UTase"/>
    <property type="match status" value="2"/>
</dbReference>
<reference evidence="10" key="1">
    <citation type="submission" date="2022-05" db="EMBL/GenBank/DDBJ databases">
        <title>Jatrophihabitans sp. SB3-54 whole genome sequence.</title>
        <authorList>
            <person name="Suh M.K."/>
            <person name="Eom M.K."/>
            <person name="Kim J.S."/>
            <person name="Kim H.S."/>
            <person name="Do H.E."/>
            <person name="Shin Y.K."/>
            <person name="Lee J.-S."/>
        </authorList>
    </citation>
    <scope>NUCLEOTIDE SEQUENCE</scope>
    <source>
        <strain evidence="10">SB3-54</strain>
    </source>
</reference>
<dbReference type="PANTHER" id="PTHR30621">
    <property type="entry name" value="GLUTAMINE SYNTHETASE ADENYLYLTRANSFERASE"/>
    <property type="match status" value="1"/>
</dbReference>
<keyword evidence="2 7" id="KW-0548">Nucleotidyltransferase</keyword>
<sequence length="997" mass="106951">MSEAAGGRRVGLRLARLSFTDPAAAADLLIAAPLCWWDAASNAPTGEDAAAVVAALGRTADPDAALRAVAAMVGDPRGEQLRDALGRSGSLRARLLNLLGASAALAEHLIGHPGDWQALTGDYDAAGVPGRLTTAATGPAAVDVLRAAYRRELVAIAGRDLAGDLDLRQVTAALADLAGHTLQAALDIASTGLPASAEPCRLAIIAMGKAGGRELNYVSDVDVVFVAEPGADEGTAADPDRALITAAHLARETMRICHAVAWEVDAALRPEGKDGPLVRTLASHENYYRRWASTWEFQALLKARAVAGDRDLGERYVATIAPFVWSAAEREDFVADVRAMRTRVVEHLPPSIAPREIKLGPGGLRDVEFAVQLLQLVHGRGDESLRVGDTLGALDALRDGGYIGRDDAHSLIDAYTFLRATEHRLQLRKLRRTHLIPEHAADRAWLALALGYRADARGDATAVWEAEWALHAREVRRLHEKLFYRPLLEAVARVPSEALRLTPLEAGRRLAALGFGDPSGALRHIEALTAGLSRRAVLQRTLLPVMLSEFADAPDPDGGLLAYRRISEELGSTHWYLRLLRDEGAVATRLAHLLGTSRYVARLLTRAPEALTLLADDEELRPRSPADVALEMSESAARQDDASASVAVVRGVRRQELLRTAFADLLGMLDVTQVCSAVSVITDSTLEAALQIATRAVAAELGLDRLPVRFAVIAMGRLGGGEAGYGSDADVMFVYEDVEEPATGDGARVAHELAGRLRSLLASPSSSDPPMVVDADLRPEGRNGPLVRSLASYEQYYARWSEPWEAQALLRARPFAGDIALRERFTALIDPIRYPAGGLTARELTEIRRVKGRIDSERLPRGADPNTHLKLGRGGLADVEWTVQLLQLQHAGELPALRTVRTVDALGAAAGAGLLAAEQARALLDAWRAATRLRNAIVLVRDKPEDQLAHLGGALAGVGAAAGYPAGFDPGQVVDDYRRAARRARAVVEQVFYGPQR</sequence>
<evidence type="ECO:0000313" key="11">
    <source>
        <dbReference type="Proteomes" id="UP001164693"/>
    </source>
</evidence>
<proteinExistence type="inferred from homology"/>
<dbReference type="NCBIfam" id="NF010707">
    <property type="entry name" value="PRK14109.1"/>
    <property type="match status" value="1"/>
</dbReference>
<feature type="domain" description="PII-uridylyltransferase/Glutamine-synthetase adenylyltransferase" evidence="9">
    <location>
        <begin position="865"/>
        <end position="992"/>
    </location>
</feature>
<dbReference type="CDD" id="cd05401">
    <property type="entry name" value="NT_GlnE_GlnD_like"/>
    <property type="match status" value="2"/>
</dbReference>
<evidence type="ECO:0000256" key="4">
    <source>
        <dbReference type="ARBA" id="ARBA00022840"/>
    </source>
</evidence>
<evidence type="ECO:0000259" key="8">
    <source>
        <dbReference type="Pfam" id="PF03710"/>
    </source>
</evidence>
<keyword evidence="11" id="KW-1185">Reference proteome</keyword>
<dbReference type="SUPFAM" id="SSF81301">
    <property type="entry name" value="Nucleotidyltransferase"/>
    <property type="match status" value="2"/>
</dbReference>